<dbReference type="Proteomes" id="UP000298781">
    <property type="component" value="Chromosome"/>
</dbReference>
<feature type="transmembrane region" description="Helical" evidence="1">
    <location>
        <begin position="398"/>
        <end position="418"/>
    </location>
</feature>
<keyword evidence="3" id="KW-1185">Reference proteome</keyword>
<evidence type="ECO:0000256" key="1">
    <source>
        <dbReference type="SAM" id="Phobius"/>
    </source>
</evidence>
<dbReference type="RefSeq" id="WP_136959315.1">
    <property type="nucleotide sequence ID" value="NZ_CP039690.1"/>
</dbReference>
<sequence>MRRFMMAAPGAASRWRFVSPPEHLLAAERTPAKRRPSFCAPSRNLAGRAEMPLRWQAVRRSAPGDHPPMGSGYCPIQAGAISAFSGPAAVCAESRGLSKDRVSPPLVQAGWPGNRGWHRRGCAMTVEAGQGQPIAGTEPIETPLFQGGPPHRVQSWIGLVRPGRPNVLRRALLAVLVGWVPLFLLVALQSGTAQTGGLGALLLDCGFHARSLIAVPLLILAEVSCARQLGAIIRQFGEARLVREQDRIQFDQAIASTRSLLWSPRAELVALVLTFLMVVALMTSVHPEHIPSWQKSAGAVEGLSAAGWWHALVSLPLLLVLFIGWLWRLALWTRLLWLISRLDLRLVASHPDHAAGLMFVGHSLRAFAVVALATSAIVAGRFANEILANAAFSVAQQIAAVSPLVVVLGLLAAPVVMFTGTLAGQARRGVFDYGKLAGEVGQQFEARWIKRDRKVSEDALEAPDFSATTDLYQVVANAQSIRIVPIDLQSIIMLVASMVLPFIPVMLMKVPIDVVLHGLKGLLL</sequence>
<dbReference type="OrthoDB" id="5493434at2"/>
<organism evidence="2 3">
    <name type="scientific">Phreatobacter stygius</name>
    <dbReference type="NCBI Taxonomy" id="1940610"/>
    <lineage>
        <taxon>Bacteria</taxon>
        <taxon>Pseudomonadati</taxon>
        <taxon>Pseudomonadota</taxon>
        <taxon>Alphaproteobacteria</taxon>
        <taxon>Hyphomicrobiales</taxon>
        <taxon>Phreatobacteraceae</taxon>
        <taxon>Phreatobacter</taxon>
    </lineage>
</organism>
<dbReference type="EMBL" id="CP039690">
    <property type="protein sequence ID" value="QCI63858.1"/>
    <property type="molecule type" value="Genomic_DNA"/>
</dbReference>
<feature type="transmembrane region" description="Helical" evidence="1">
    <location>
        <begin position="268"/>
        <end position="287"/>
    </location>
</feature>
<evidence type="ECO:0000313" key="2">
    <source>
        <dbReference type="EMBL" id="QCI63858.1"/>
    </source>
</evidence>
<feature type="transmembrane region" description="Helical" evidence="1">
    <location>
        <begin position="354"/>
        <end position="378"/>
    </location>
</feature>
<dbReference type="KEGG" id="pstg:E8M01_06135"/>
<keyword evidence="1" id="KW-0472">Membrane</keyword>
<evidence type="ECO:0000313" key="3">
    <source>
        <dbReference type="Proteomes" id="UP000298781"/>
    </source>
</evidence>
<name>A0A4D7AYW2_9HYPH</name>
<feature type="transmembrane region" description="Helical" evidence="1">
    <location>
        <begin position="491"/>
        <end position="512"/>
    </location>
</feature>
<gene>
    <name evidence="2" type="ORF">E8M01_06135</name>
</gene>
<feature type="transmembrane region" description="Helical" evidence="1">
    <location>
        <begin position="211"/>
        <end position="233"/>
    </location>
</feature>
<proteinExistence type="predicted"/>
<accession>A0A4D7AYW2</accession>
<feature type="transmembrane region" description="Helical" evidence="1">
    <location>
        <begin position="307"/>
        <end position="333"/>
    </location>
</feature>
<reference evidence="2 3" key="1">
    <citation type="submission" date="2019-04" db="EMBL/GenBank/DDBJ databases">
        <title>Phreatobacter aquaticus sp. nov.</title>
        <authorList>
            <person name="Choi A."/>
        </authorList>
    </citation>
    <scope>NUCLEOTIDE SEQUENCE [LARGE SCALE GENOMIC DNA]</scope>
    <source>
        <strain evidence="2 3">KCTC 52518</strain>
    </source>
</reference>
<keyword evidence="1" id="KW-0812">Transmembrane</keyword>
<keyword evidence="1" id="KW-1133">Transmembrane helix</keyword>
<feature type="transmembrane region" description="Helical" evidence="1">
    <location>
        <begin position="171"/>
        <end position="191"/>
    </location>
</feature>
<protein>
    <submittedName>
        <fullName evidence="2">Uncharacterized protein</fullName>
    </submittedName>
</protein>
<dbReference type="AlphaFoldDB" id="A0A4D7AYW2"/>